<evidence type="ECO:0000313" key="1">
    <source>
        <dbReference type="EMBL" id="TDH71429.1"/>
    </source>
</evidence>
<reference evidence="1 2" key="1">
    <citation type="journal article" date="2021" name="Genome Biol.">
        <title>AFLAP: assembly-free linkage analysis pipeline using k-mers from genome sequencing data.</title>
        <authorList>
            <person name="Fletcher K."/>
            <person name="Zhang L."/>
            <person name="Gil J."/>
            <person name="Han R."/>
            <person name="Cavanaugh K."/>
            <person name="Michelmore R."/>
        </authorList>
    </citation>
    <scope>NUCLEOTIDE SEQUENCE [LARGE SCALE GENOMIC DNA]</scope>
    <source>
        <strain evidence="1 2">SF5</strain>
    </source>
</reference>
<evidence type="ECO:0000313" key="2">
    <source>
        <dbReference type="Proteomes" id="UP000294530"/>
    </source>
</evidence>
<accession>A0A976IH15</accession>
<gene>
    <name evidence="1" type="ORF">CCR75_005984</name>
</gene>
<dbReference type="RefSeq" id="XP_067820928.1">
    <property type="nucleotide sequence ID" value="XM_067964058.1"/>
</dbReference>
<sequence>MPLQWEGDASNVAKTLLDPVFSVWFIYSKHIGLDTGNSAFLALKKMLARHNLDSQMNDIINAGLQIGKQIAERDNNELSGMLNYFKLQLEKDTDPNVLFESLTLVPSLENLIAAEKVYDRIVSVCHYYGDEMSRAKWLVNSVSTENKLNLFFVMLQANVDKSRKTFSGLVLNKLALFWQNWKSSTNIVALNLFDQLRLRDLPDNSYSPGQLIRLRYWKEFMYLAYGDNIKQNPSHVLYDVYSARVMKALHDVESLAGVPKLKDLQRAWAIDFRKQ</sequence>
<dbReference type="GeneID" id="94349729"/>
<comment type="caution">
    <text evidence="1">The sequence shown here is derived from an EMBL/GenBank/DDBJ whole genome shotgun (WGS) entry which is preliminary data.</text>
</comment>
<dbReference type="AlphaFoldDB" id="A0A976IH15"/>
<dbReference type="KEGG" id="blac:94349729"/>
<organism evidence="1 2">
    <name type="scientific">Bremia lactucae</name>
    <name type="common">Lettuce downy mildew</name>
    <dbReference type="NCBI Taxonomy" id="4779"/>
    <lineage>
        <taxon>Eukaryota</taxon>
        <taxon>Sar</taxon>
        <taxon>Stramenopiles</taxon>
        <taxon>Oomycota</taxon>
        <taxon>Peronosporomycetes</taxon>
        <taxon>Peronosporales</taxon>
        <taxon>Peronosporaceae</taxon>
        <taxon>Bremia</taxon>
    </lineage>
</organism>
<dbReference type="EMBL" id="SHOA02000062">
    <property type="protein sequence ID" value="TDH71429.1"/>
    <property type="molecule type" value="Genomic_DNA"/>
</dbReference>
<dbReference type="Proteomes" id="UP000294530">
    <property type="component" value="Unassembled WGS sequence"/>
</dbReference>
<name>A0A976IH15_BRELC</name>
<keyword evidence="2" id="KW-1185">Reference proteome</keyword>
<proteinExistence type="predicted"/>
<protein>
    <submittedName>
        <fullName evidence="1">Uncharacterized protein</fullName>
    </submittedName>
</protein>